<dbReference type="SUPFAM" id="SSF51735">
    <property type="entry name" value="NAD(P)-binding Rossmann-fold domains"/>
    <property type="match status" value="1"/>
</dbReference>
<dbReference type="AlphaFoldDB" id="A0A9W8LJR8"/>
<dbReference type="GO" id="GO:0005737">
    <property type="term" value="C:cytoplasm"/>
    <property type="evidence" value="ECO:0007669"/>
    <property type="project" value="TreeGrafter"/>
</dbReference>
<dbReference type="PRINTS" id="PR00080">
    <property type="entry name" value="SDRFAMILY"/>
</dbReference>
<keyword evidence="5" id="KW-1185">Reference proteome</keyword>
<name>A0A9W8LJR8_9FUNG</name>
<dbReference type="PANTHER" id="PTHR44229">
    <property type="entry name" value="15-HYDROXYPROSTAGLANDIN DEHYDROGENASE [NAD(+)]"/>
    <property type="match status" value="1"/>
</dbReference>
<evidence type="ECO:0000313" key="5">
    <source>
        <dbReference type="Proteomes" id="UP001140217"/>
    </source>
</evidence>
<dbReference type="PRINTS" id="PR00081">
    <property type="entry name" value="GDHRDH"/>
</dbReference>
<dbReference type="OrthoDB" id="5840532at2759"/>
<evidence type="ECO:0000256" key="2">
    <source>
        <dbReference type="ARBA" id="ARBA00023002"/>
    </source>
</evidence>
<comment type="caution">
    <text evidence="4">The sequence shown here is derived from an EMBL/GenBank/DDBJ whole genome shotgun (WGS) entry which is preliminary data.</text>
</comment>
<dbReference type="Pfam" id="PF00106">
    <property type="entry name" value="adh_short"/>
    <property type="match status" value="1"/>
</dbReference>
<dbReference type="PANTHER" id="PTHR44229:SF4">
    <property type="entry name" value="15-HYDROXYPROSTAGLANDIN DEHYDROGENASE [NAD(+)]"/>
    <property type="match status" value="1"/>
</dbReference>
<proteinExistence type="inferred from homology"/>
<dbReference type="Proteomes" id="UP001140217">
    <property type="component" value="Unassembled WGS sequence"/>
</dbReference>
<keyword evidence="2" id="KW-0560">Oxidoreductase</keyword>
<dbReference type="Gene3D" id="3.40.50.720">
    <property type="entry name" value="NAD(P)-binding Rossmann-like Domain"/>
    <property type="match status" value="1"/>
</dbReference>
<dbReference type="GO" id="GO:0016616">
    <property type="term" value="F:oxidoreductase activity, acting on the CH-OH group of donors, NAD or NADP as acceptor"/>
    <property type="evidence" value="ECO:0007669"/>
    <property type="project" value="TreeGrafter"/>
</dbReference>
<sequence length="302" mass="32737">MLDTAEYRDKLQEKVVVVTGAASGLGKALSEHLAEHGSKVFLVDISPSVEQVAEELNRQHPESAGWAVCDLCQVHLLQGLFDRAVERFGHIDIVVNNAGIANERSLFSQPDHRELEQIVHVNLLAPMEATRIAVRYFRETGRPGVVVNTASVGGLLPVSIMESYGTTKAGLIFFTRSCRGLAPQIRVNAVAPSFANTPLVAQNRLVSGYPFLSSVGLMGRTKVVRAMLRAMCDDTLAGDTLMVAMGRLPEKITFHDEVLARVASYIAGGAISKYTSVLGTLFARALDGALGLVRRRIPDKDE</sequence>
<protein>
    <submittedName>
        <fullName evidence="4">Uncharacterized protein</fullName>
    </submittedName>
</protein>
<reference evidence="4" key="1">
    <citation type="submission" date="2022-07" db="EMBL/GenBank/DDBJ databases">
        <title>Phylogenomic reconstructions and comparative analyses of Kickxellomycotina fungi.</title>
        <authorList>
            <person name="Reynolds N.K."/>
            <person name="Stajich J.E."/>
            <person name="Barry K."/>
            <person name="Grigoriev I.V."/>
            <person name="Crous P."/>
            <person name="Smith M.E."/>
        </authorList>
    </citation>
    <scope>NUCLEOTIDE SEQUENCE</scope>
    <source>
        <strain evidence="4">NBRC 105414</strain>
    </source>
</reference>
<gene>
    <name evidence="4" type="ORF">H4R18_001766</name>
</gene>
<dbReference type="InterPro" id="IPR036291">
    <property type="entry name" value="NAD(P)-bd_dom_sf"/>
</dbReference>
<evidence type="ECO:0000313" key="4">
    <source>
        <dbReference type="EMBL" id="KAJ2783320.1"/>
    </source>
</evidence>
<evidence type="ECO:0000256" key="1">
    <source>
        <dbReference type="ARBA" id="ARBA00006484"/>
    </source>
</evidence>
<dbReference type="InterPro" id="IPR002347">
    <property type="entry name" value="SDR_fam"/>
</dbReference>
<accession>A0A9W8LJR8</accession>
<dbReference type="EMBL" id="JANBUL010000050">
    <property type="protein sequence ID" value="KAJ2783320.1"/>
    <property type="molecule type" value="Genomic_DNA"/>
</dbReference>
<organism evidence="4 5">
    <name type="scientific">Coemansia javaensis</name>
    <dbReference type="NCBI Taxonomy" id="2761396"/>
    <lineage>
        <taxon>Eukaryota</taxon>
        <taxon>Fungi</taxon>
        <taxon>Fungi incertae sedis</taxon>
        <taxon>Zoopagomycota</taxon>
        <taxon>Kickxellomycotina</taxon>
        <taxon>Kickxellomycetes</taxon>
        <taxon>Kickxellales</taxon>
        <taxon>Kickxellaceae</taxon>
        <taxon>Coemansia</taxon>
    </lineage>
</organism>
<comment type="similarity">
    <text evidence="1 3">Belongs to the short-chain dehydrogenases/reductases (SDR) family.</text>
</comment>
<evidence type="ECO:0000256" key="3">
    <source>
        <dbReference type="RuleBase" id="RU000363"/>
    </source>
</evidence>